<accession>V5DGQ9</accession>
<evidence type="ECO:0000313" key="1">
    <source>
        <dbReference type="EMBL" id="ESS66586.1"/>
    </source>
</evidence>
<keyword evidence="2" id="KW-1185">Reference proteome</keyword>
<dbReference type="Proteomes" id="UP000017842">
    <property type="component" value="Unassembled WGS sequence"/>
</dbReference>
<dbReference type="EMBL" id="AYLO01000166">
    <property type="protein sequence ID" value="ESS66586.1"/>
    <property type="molecule type" value="Genomic_DNA"/>
</dbReference>
<sequence>MDPKLGIKGQTCETNLGSFRIEPVKTANTNPKTRLKIKKAALFT</sequence>
<name>V5DGQ9_9GAMM</name>
<protein>
    <submittedName>
        <fullName evidence="1">Uncharacterized protein</fullName>
    </submittedName>
</protein>
<gene>
    <name evidence="1" type="ORF">MGMO_184c00070</name>
</gene>
<reference evidence="1 2" key="1">
    <citation type="journal article" date="2013" name="Genome Announc.">
        <title>Draft Genome Sequence of the Methanotrophic Gammaproteobacterium Methyloglobulus morosus DSM 22980 Strain KoM1.</title>
        <authorList>
            <person name="Poehlein A."/>
            <person name="Deutzmann J.S."/>
            <person name="Daniel R."/>
            <person name="Simeonova D.D."/>
        </authorList>
    </citation>
    <scope>NUCLEOTIDE SEQUENCE [LARGE SCALE GENOMIC DNA]</scope>
    <source>
        <strain evidence="1 2">KoM1</strain>
    </source>
</reference>
<dbReference type="STRING" id="1116472.MGMO_184c00070"/>
<dbReference type="RefSeq" id="WP_023496574.1">
    <property type="nucleotide sequence ID" value="NZ_AYLO01000166.1"/>
</dbReference>
<organism evidence="1 2">
    <name type="scientific">Methyloglobulus morosus KoM1</name>
    <dbReference type="NCBI Taxonomy" id="1116472"/>
    <lineage>
        <taxon>Bacteria</taxon>
        <taxon>Pseudomonadati</taxon>
        <taxon>Pseudomonadota</taxon>
        <taxon>Gammaproteobacteria</taxon>
        <taxon>Methylococcales</taxon>
        <taxon>Methylococcaceae</taxon>
        <taxon>Methyloglobulus</taxon>
    </lineage>
</organism>
<evidence type="ECO:0000313" key="2">
    <source>
        <dbReference type="Proteomes" id="UP000017842"/>
    </source>
</evidence>
<dbReference type="AlphaFoldDB" id="V5DGQ9"/>
<proteinExistence type="predicted"/>
<comment type="caution">
    <text evidence="1">The sequence shown here is derived from an EMBL/GenBank/DDBJ whole genome shotgun (WGS) entry which is preliminary data.</text>
</comment>